<proteinExistence type="predicted"/>
<protein>
    <submittedName>
        <fullName evidence="2">Uncharacterized protein</fullName>
    </submittedName>
</protein>
<keyword evidence="1" id="KW-0472">Membrane</keyword>
<name>A0A2W5TRX1_9BACT</name>
<evidence type="ECO:0000313" key="3">
    <source>
        <dbReference type="Proteomes" id="UP000249061"/>
    </source>
</evidence>
<sequence length="114" mass="12269">MALPPASLTSAGRLFTVLERAGQATCLALPCILAAQFDGSRLDAWLSIAGYSAFWLRSFLAARRFALRFERFVPMAVVPVLAFGFAAIAARSWQLGIGHVTNAVAAYYGARPHP</sequence>
<evidence type="ECO:0000256" key="1">
    <source>
        <dbReference type="SAM" id="Phobius"/>
    </source>
</evidence>
<reference evidence="2 3" key="1">
    <citation type="submission" date="2017-08" db="EMBL/GenBank/DDBJ databases">
        <title>Infants hospitalized years apart are colonized by the same room-sourced microbial strains.</title>
        <authorList>
            <person name="Brooks B."/>
            <person name="Olm M.R."/>
            <person name="Firek B.A."/>
            <person name="Baker R."/>
            <person name="Thomas B.C."/>
            <person name="Morowitz M.J."/>
            <person name="Banfield J.F."/>
        </authorList>
    </citation>
    <scope>NUCLEOTIDE SEQUENCE [LARGE SCALE GENOMIC DNA]</scope>
    <source>
        <strain evidence="2">S2_003_000_R2_14</strain>
    </source>
</reference>
<comment type="caution">
    <text evidence="2">The sequence shown here is derived from an EMBL/GenBank/DDBJ whole genome shotgun (WGS) entry which is preliminary data.</text>
</comment>
<organism evidence="2 3">
    <name type="scientific">Archangium gephyra</name>
    <dbReference type="NCBI Taxonomy" id="48"/>
    <lineage>
        <taxon>Bacteria</taxon>
        <taxon>Pseudomonadati</taxon>
        <taxon>Myxococcota</taxon>
        <taxon>Myxococcia</taxon>
        <taxon>Myxococcales</taxon>
        <taxon>Cystobacterineae</taxon>
        <taxon>Archangiaceae</taxon>
        <taxon>Archangium</taxon>
    </lineage>
</organism>
<dbReference type="EMBL" id="QFQP01000001">
    <property type="protein sequence ID" value="PZR18330.1"/>
    <property type="molecule type" value="Genomic_DNA"/>
</dbReference>
<accession>A0A2W5TRX1</accession>
<feature type="transmembrane region" description="Helical" evidence="1">
    <location>
        <begin position="44"/>
        <end position="60"/>
    </location>
</feature>
<dbReference type="AlphaFoldDB" id="A0A2W5TRX1"/>
<dbReference type="Proteomes" id="UP000249061">
    <property type="component" value="Unassembled WGS sequence"/>
</dbReference>
<keyword evidence="1" id="KW-0812">Transmembrane</keyword>
<keyword evidence="1" id="KW-1133">Transmembrane helix</keyword>
<gene>
    <name evidence="2" type="ORF">DI536_00130</name>
</gene>
<evidence type="ECO:0000313" key="2">
    <source>
        <dbReference type="EMBL" id="PZR18330.1"/>
    </source>
</evidence>
<feature type="transmembrane region" description="Helical" evidence="1">
    <location>
        <begin position="72"/>
        <end position="90"/>
    </location>
</feature>